<reference evidence="2 3" key="1">
    <citation type="submission" date="2024-06" db="EMBL/GenBank/DDBJ databases">
        <title>Genomic Encyclopedia of Type Strains, Phase IV (KMG-IV): sequencing the most valuable type-strain genomes for metagenomic binning, comparative biology and taxonomic classification.</title>
        <authorList>
            <person name="Goeker M."/>
        </authorList>
    </citation>
    <scope>NUCLEOTIDE SEQUENCE [LARGE SCALE GENOMIC DNA]</scope>
    <source>
        <strain evidence="2 3">DSM 29846</strain>
    </source>
</reference>
<proteinExistence type="predicted"/>
<organism evidence="2 3">
    <name type="scientific">Mesorhizobium shonense</name>
    <dbReference type="NCBI Taxonomy" id="1209948"/>
    <lineage>
        <taxon>Bacteria</taxon>
        <taxon>Pseudomonadati</taxon>
        <taxon>Pseudomonadota</taxon>
        <taxon>Alphaproteobacteria</taxon>
        <taxon>Hyphomicrobiales</taxon>
        <taxon>Phyllobacteriaceae</taxon>
        <taxon>Mesorhizobium</taxon>
    </lineage>
</organism>
<comment type="caution">
    <text evidence="2">The sequence shown here is derived from an EMBL/GenBank/DDBJ whole genome shotgun (WGS) entry which is preliminary data.</text>
</comment>
<name>A0ABV2HY90_9HYPH</name>
<accession>A0ABV2HY90</accession>
<gene>
    <name evidence="2" type="ORF">ABID26_004911</name>
</gene>
<keyword evidence="1" id="KW-0472">Membrane</keyword>
<evidence type="ECO:0000313" key="3">
    <source>
        <dbReference type="Proteomes" id="UP001549036"/>
    </source>
</evidence>
<dbReference type="EMBL" id="JBEPLM010000010">
    <property type="protein sequence ID" value="MET3595499.1"/>
    <property type="molecule type" value="Genomic_DNA"/>
</dbReference>
<feature type="transmembrane region" description="Helical" evidence="1">
    <location>
        <begin position="124"/>
        <end position="143"/>
    </location>
</feature>
<keyword evidence="1" id="KW-0812">Transmembrane</keyword>
<feature type="transmembrane region" description="Helical" evidence="1">
    <location>
        <begin position="41"/>
        <end position="66"/>
    </location>
</feature>
<dbReference type="Proteomes" id="UP001549036">
    <property type="component" value="Unassembled WGS sequence"/>
</dbReference>
<protein>
    <recommendedName>
        <fullName evidence="4">DUF2269 family protein</fullName>
    </recommendedName>
</protein>
<sequence>MLYEVVLGLHAYAMCAALLLFVVNEFLLIPARRGQPGPARMAFFAGRFAGLLVGPGVLAGIVLVFLGGWSLLTPWLMASLALVAALMAVEHKLVRPWATQAQTALRGAVSAVEVKAFAGDKRALVGRLTMITLFALIVALMTAKPELNPFA</sequence>
<evidence type="ECO:0000313" key="2">
    <source>
        <dbReference type="EMBL" id="MET3595499.1"/>
    </source>
</evidence>
<evidence type="ECO:0000256" key="1">
    <source>
        <dbReference type="SAM" id="Phobius"/>
    </source>
</evidence>
<feature type="transmembrane region" description="Helical" evidence="1">
    <location>
        <begin position="6"/>
        <end position="29"/>
    </location>
</feature>
<keyword evidence="1" id="KW-1133">Transmembrane helix</keyword>
<dbReference type="RefSeq" id="WP_292302272.1">
    <property type="nucleotide sequence ID" value="NZ_JBEPLM010000010.1"/>
</dbReference>
<keyword evidence="3" id="KW-1185">Reference proteome</keyword>
<feature type="transmembrane region" description="Helical" evidence="1">
    <location>
        <begin position="72"/>
        <end position="89"/>
    </location>
</feature>
<evidence type="ECO:0008006" key="4">
    <source>
        <dbReference type="Google" id="ProtNLM"/>
    </source>
</evidence>